<proteinExistence type="predicted"/>
<name>A0A9P6NL77_9BASI</name>
<sequence length="588" mass="68534">MMKIRSIRLTFDLPRFYQPATFFTSRRQNHLVTHQKTEELSPTFELTHLIKDIKHSIRTPSTNLVSFIQTDLLDATLHELSHPRSSSRIAIWGDRTSRAFELIESLVYNPLSSDPKPTELLYSRSTNDLLEIRYGQTPKLDQRNGLLELPNPWLDRHRIQLLELTRPLEQQLTKLPPCDVQLLILDNIRNLNTFDNLIRTLAYSPNFIIVINSISLNDDSSQQTDFEKNLNAIISPRAISLNRPHVIKLNSSMAINSLRTLSNQPTQLQHIDGEKLLKSGIYSLTDYIINLLKCPNLHLRTTISITRHTLGAISQAIIRLHEQIHERQLIIHEFEINIKELKKQAKRVLEIKFNNKENQQNLLQFWNLIGTNDSIKFDINQKHLHQLLSFQAGQLNVINSQINSITETFLEVNHKWINQITINEVKQNLNQEINQEELQKPIYDRTKQMIEGPLNLLKSKLQTSILSFSLTNLGILIIISFNSFQQIILNHFLIGTFLEIIGIWKLQNNWEKSKQKFHQDMKRCNDNLESDLQTQANEIIEERLMKGSKLLINQVNQIINNDQLKTKALIQELEGYRKRLEEIESRLN</sequence>
<accession>A0A9P6NL77</accession>
<keyword evidence="2" id="KW-1185">Reference proteome</keyword>
<organism evidence="1 2">
    <name type="scientific">Cronartium quercuum f. sp. fusiforme G11</name>
    <dbReference type="NCBI Taxonomy" id="708437"/>
    <lineage>
        <taxon>Eukaryota</taxon>
        <taxon>Fungi</taxon>
        <taxon>Dikarya</taxon>
        <taxon>Basidiomycota</taxon>
        <taxon>Pucciniomycotina</taxon>
        <taxon>Pucciniomycetes</taxon>
        <taxon>Pucciniales</taxon>
        <taxon>Coleosporiaceae</taxon>
        <taxon>Cronartium</taxon>
    </lineage>
</organism>
<gene>
    <name evidence="1" type="ORF">CROQUDRAFT_655378</name>
</gene>
<dbReference type="Proteomes" id="UP000886653">
    <property type="component" value="Unassembled WGS sequence"/>
</dbReference>
<comment type="caution">
    <text evidence="1">The sequence shown here is derived from an EMBL/GenBank/DDBJ whole genome shotgun (WGS) entry which is preliminary data.</text>
</comment>
<evidence type="ECO:0000313" key="2">
    <source>
        <dbReference type="Proteomes" id="UP000886653"/>
    </source>
</evidence>
<dbReference type="AlphaFoldDB" id="A0A9P6NL77"/>
<reference evidence="1" key="1">
    <citation type="submission" date="2013-11" db="EMBL/GenBank/DDBJ databases">
        <title>Genome sequence of the fusiform rust pathogen reveals effectors for host alternation and coevolution with pine.</title>
        <authorList>
            <consortium name="DOE Joint Genome Institute"/>
            <person name="Smith K."/>
            <person name="Pendleton A."/>
            <person name="Kubisiak T."/>
            <person name="Anderson C."/>
            <person name="Salamov A."/>
            <person name="Aerts A."/>
            <person name="Riley R."/>
            <person name="Clum A."/>
            <person name="Lindquist E."/>
            <person name="Ence D."/>
            <person name="Campbell M."/>
            <person name="Kronenberg Z."/>
            <person name="Feau N."/>
            <person name="Dhillon B."/>
            <person name="Hamelin R."/>
            <person name="Burleigh J."/>
            <person name="Smith J."/>
            <person name="Yandell M."/>
            <person name="Nelson C."/>
            <person name="Grigoriev I."/>
            <person name="Davis J."/>
        </authorList>
    </citation>
    <scope>NUCLEOTIDE SEQUENCE</scope>
    <source>
        <strain evidence="1">G11</strain>
    </source>
</reference>
<dbReference type="EMBL" id="MU167241">
    <property type="protein sequence ID" value="KAG0148019.1"/>
    <property type="molecule type" value="Genomic_DNA"/>
</dbReference>
<protein>
    <submittedName>
        <fullName evidence="1">Uncharacterized protein</fullName>
    </submittedName>
</protein>
<evidence type="ECO:0000313" key="1">
    <source>
        <dbReference type="EMBL" id="KAG0148019.1"/>
    </source>
</evidence>